<gene>
    <name evidence="1" type="ORF">C0029_04380</name>
</gene>
<organism evidence="1 2">
    <name type="scientific">Halioglobus japonicus</name>
    <dbReference type="NCBI Taxonomy" id="930805"/>
    <lineage>
        <taxon>Bacteria</taxon>
        <taxon>Pseudomonadati</taxon>
        <taxon>Pseudomonadota</taxon>
        <taxon>Gammaproteobacteria</taxon>
        <taxon>Cellvibrionales</taxon>
        <taxon>Halieaceae</taxon>
        <taxon>Halioglobus</taxon>
    </lineage>
</organism>
<dbReference type="AlphaFoldDB" id="A0AAP8MI39"/>
<accession>A0AAP8MI39</accession>
<reference evidence="1 2" key="1">
    <citation type="submission" date="2018-01" db="EMBL/GenBank/DDBJ databases">
        <title>The draft genome sequence of Halioglobus japonicus S1-36.</title>
        <authorList>
            <person name="Du Z.-J."/>
            <person name="Shi M.-J."/>
        </authorList>
    </citation>
    <scope>NUCLEOTIDE SEQUENCE [LARGE SCALE GENOMIC DNA]</scope>
    <source>
        <strain evidence="1 2">S1-36</strain>
    </source>
</reference>
<sequence>MTGRITIQAAMPSHEYTMQYLLAEGSNMKKKLLALSVLTAISTQAQAFQFDTSDDWEVRWDNTIKGNLMVRTEDQDKQITTPHCAYKGCAWWLADDNTLSVDKGDIVSSRIDILSEFDVIYKMDYGFRISAAGWYDYAYKDSDHPSDRIATWASASVSPGEYTDAADDYHYFGGEILDAFVFGNWDIGETSLGVRAGRHTIYWGNSLLAVGAINGFGGSMSPIDFNKALSVPGSEAKELFLPTAKISGVWQLTDNLTANAFYNFEHERHRLPETGTFFNPAAGLTENTDFVVFPPTIIGEDLTNPLRAGYRVDHKDRTESGDWGVNFQYWIDAWALETSFIYMNVVDRNLHGLAAGADFNRTFPLLAGGVYPDPTPGWDEGARAIGDGYWVFTEDMDVMGVSFAKEIAGISFGLDIVYRPDTAMAPELAAALTRAYNVPEPLEGLVQGLGFDVIRNGDTEFLDLYTSDNTVAPLGDTWSVVLNGVGLLGDNGLWEGGSYIFEVTAAMLDDCTENCKLLDQRIKEGRVVTSLAGVFRPTWYQVWPGIDLTIPMSVNYTIDGEKSPFTFGGDEEGGSASLGAELSINQTWTARAAYNWRFGPVLAGIGGLLTDRDNFAVTVKRTF</sequence>
<dbReference type="Pfam" id="PF06980">
    <property type="entry name" value="DUF1302"/>
    <property type="match status" value="1"/>
</dbReference>
<proteinExistence type="predicted"/>
<dbReference type="EMBL" id="PKUR01000001">
    <property type="protein sequence ID" value="PLW87814.1"/>
    <property type="molecule type" value="Genomic_DNA"/>
</dbReference>
<dbReference type="Proteomes" id="UP000235162">
    <property type="component" value="Unassembled WGS sequence"/>
</dbReference>
<keyword evidence="2" id="KW-1185">Reference proteome</keyword>
<protein>
    <submittedName>
        <fullName evidence="1">DUF1302 domain-containing protein</fullName>
    </submittedName>
</protein>
<comment type="caution">
    <text evidence="1">The sequence shown here is derived from an EMBL/GenBank/DDBJ whole genome shotgun (WGS) entry which is preliminary data.</text>
</comment>
<name>A0AAP8MI39_9GAMM</name>
<evidence type="ECO:0000313" key="1">
    <source>
        <dbReference type="EMBL" id="PLW87814.1"/>
    </source>
</evidence>
<dbReference type="InterPro" id="IPR010727">
    <property type="entry name" value="DUF1302"/>
</dbReference>
<evidence type="ECO:0000313" key="2">
    <source>
        <dbReference type="Proteomes" id="UP000235162"/>
    </source>
</evidence>